<dbReference type="RefSeq" id="WP_087139510.1">
    <property type="nucleotide sequence ID" value="NZ_FUIE01000021.1"/>
</dbReference>
<feature type="transmembrane region" description="Helical" evidence="1">
    <location>
        <begin position="118"/>
        <end position="138"/>
    </location>
</feature>
<name>A0A1R4FEJ1_BREDI</name>
<feature type="transmembrane region" description="Helical" evidence="1">
    <location>
        <begin position="12"/>
        <end position="32"/>
    </location>
</feature>
<proteinExistence type="predicted"/>
<sequence>MVDVLRRISAPWHLWLVGVLSFLWNALFVWQWTLQVTGDPAYWSSLSPAEAAYLRAVPLWTDVAVGIAFWGGLLAAVLLLFRRRQATIVFAVALIAMLADTAYIHFMSNGREIMGPAGVAFGLVIIAVLVVQTAYCAWMSRRGVIV</sequence>
<keyword evidence="1" id="KW-0472">Membrane</keyword>
<gene>
    <name evidence="2" type="ORF">FM111_04265</name>
</gene>
<keyword evidence="1" id="KW-0812">Transmembrane</keyword>
<evidence type="ECO:0000313" key="2">
    <source>
        <dbReference type="EMBL" id="SJM54299.1"/>
    </source>
</evidence>
<feature type="transmembrane region" description="Helical" evidence="1">
    <location>
        <begin position="88"/>
        <end position="106"/>
    </location>
</feature>
<dbReference type="Proteomes" id="UP000195766">
    <property type="component" value="Unassembled WGS sequence"/>
</dbReference>
<dbReference type="OrthoDB" id="5801787at2"/>
<evidence type="ECO:0000256" key="1">
    <source>
        <dbReference type="SAM" id="Phobius"/>
    </source>
</evidence>
<keyword evidence="1" id="KW-1133">Transmembrane helix</keyword>
<dbReference type="AlphaFoldDB" id="A0A1R4FEJ1"/>
<organism evidence="2 3">
    <name type="scientific">Brevundimonas diminuta 3F5N</name>
    <dbReference type="NCBI Taxonomy" id="1255603"/>
    <lineage>
        <taxon>Bacteria</taxon>
        <taxon>Pseudomonadati</taxon>
        <taxon>Pseudomonadota</taxon>
        <taxon>Alphaproteobacteria</taxon>
        <taxon>Caulobacterales</taxon>
        <taxon>Caulobacteraceae</taxon>
        <taxon>Brevundimonas</taxon>
    </lineage>
</organism>
<feature type="transmembrane region" description="Helical" evidence="1">
    <location>
        <begin position="52"/>
        <end position="81"/>
    </location>
</feature>
<dbReference type="EMBL" id="FUIE01000021">
    <property type="protein sequence ID" value="SJM54299.1"/>
    <property type="molecule type" value="Genomic_DNA"/>
</dbReference>
<reference evidence="2 3" key="1">
    <citation type="submission" date="2017-02" db="EMBL/GenBank/DDBJ databases">
        <authorList>
            <person name="Peterson S.W."/>
        </authorList>
    </citation>
    <scope>NUCLEOTIDE SEQUENCE [LARGE SCALE GENOMIC DNA]</scope>
    <source>
        <strain evidence="2 3">3F5N</strain>
    </source>
</reference>
<accession>A0A1R4FEJ1</accession>
<protein>
    <submittedName>
        <fullName evidence="2">Uncharacterized protein</fullName>
    </submittedName>
</protein>
<evidence type="ECO:0000313" key="3">
    <source>
        <dbReference type="Proteomes" id="UP000195766"/>
    </source>
</evidence>